<dbReference type="RefSeq" id="WP_218317215.1">
    <property type="nucleotide sequence ID" value="NZ_JAGSPB010000002.1"/>
</dbReference>
<accession>A0ABS6SQH6</accession>
<evidence type="ECO:0000313" key="3">
    <source>
        <dbReference type="Proteomes" id="UP000699975"/>
    </source>
</evidence>
<dbReference type="Proteomes" id="UP000699975">
    <property type="component" value="Unassembled WGS sequence"/>
</dbReference>
<comment type="caution">
    <text evidence="2">The sequence shown here is derived from an EMBL/GenBank/DDBJ whole genome shotgun (WGS) entry which is preliminary data.</text>
</comment>
<proteinExistence type="predicted"/>
<feature type="region of interest" description="Disordered" evidence="1">
    <location>
        <begin position="20"/>
        <end position="43"/>
    </location>
</feature>
<dbReference type="EMBL" id="JAGSPB010000002">
    <property type="protein sequence ID" value="MBV7266648.1"/>
    <property type="molecule type" value="Genomic_DNA"/>
</dbReference>
<evidence type="ECO:0000313" key="2">
    <source>
        <dbReference type="EMBL" id="MBV7266648.1"/>
    </source>
</evidence>
<name>A0ABS6SQH6_9SPHN</name>
<gene>
    <name evidence="2" type="ORF">KCG45_10700</name>
</gene>
<protein>
    <submittedName>
        <fullName evidence="2">Uncharacterized protein</fullName>
    </submittedName>
</protein>
<keyword evidence="3" id="KW-1185">Reference proteome</keyword>
<evidence type="ECO:0000256" key="1">
    <source>
        <dbReference type="SAM" id="MobiDB-lite"/>
    </source>
</evidence>
<organism evidence="2 3">
    <name type="scientific">Erythrobacter ani</name>
    <dbReference type="NCBI Taxonomy" id="2827235"/>
    <lineage>
        <taxon>Bacteria</taxon>
        <taxon>Pseudomonadati</taxon>
        <taxon>Pseudomonadota</taxon>
        <taxon>Alphaproteobacteria</taxon>
        <taxon>Sphingomonadales</taxon>
        <taxon>Erythrobacteraceae</taxon>
        <taxon>Erythrobacter/Porphyrobacter group</taxon>
        <taxon>Erythrobacter</taxon>
    </lineage>
</organism>
<reference evidence="2 3" key="1">
    <citation type="submission" date="2021-04" db="EMBL/GenBank/DDBJ databases">
        <authorList>
            <person name="Pira H."/>
            <person name="Risdian C."/>
            <person name="Wink J."/>
        </authorList>
    </citation>
    <scope>NUCLEOTIDE SEQUENCE [LARGE SCALE GENOMIC DNA]</scope>
    <source>
        <strain evidence="2 3">WH131</strain>
    </source>
</reference>
<sequence length="317" mass="35195">MQISYLFLVFATLVDQPEAGSAPSEQSVVNDPVPEAQRSESDSAIVVEGPPTVLERRRELRNMVAKVVNEPRPGRTVATYFDAICPQVRGLPEKESRVIEARIRENAETLGANRRNPSRGCTPNVKVIFVPSSKGPADQWVTADNDMLDHLRSYQRTEVLNDPDPARAWTYVADRTADGGEFPKALRQRIDGPLDWSNSLRMVSRLTVASTVEITQAVVMIEMAAAQDKTLGQLADYASMRTFGNTRSIDPETTPAAPTILKLFQDDNPPEELTTFDRALVAKLYSTSRNSPQWRYLSNIADRALTMEQTQQSAGTE</sequence>